<feature type="domain" description="ABC transmembrane type-1" evidence="8">
    <location>
        <begin position="47"/>
        <end position="259"/>
    </location>
</feature>
<reference evidence="9 10" key="1">
    <citation type="submission" date="2018-07" db="EMBL/GenBank/DDBJ databases">
        <title>Streptomyces species from bats.</title>
        <authorList>
            <person name="Dunlap C."/>
        </authorList>
    </citation>
    <scope>NUCLEOTIDE SEQUENCE [LARGE SCALE GENOMIC DNA]</scope>
    <source>
        <strain evidence="9 10">AC230</strain>
    </source>
</reference>
<evidence type="ECO:0000256" key="1">
    <source>
        <dbReference type="ARBA" id="ARBA00004651"/>
    </source>
</evidence>
<dbReference type="EMBL" id="QQNA01000039">
    <property type="protein sequence ID" value="RDG38869.1"/>
    <property type="molecule type" value="Genomic_DNA"/>
</dbReference>
<keyword evidence="2 7" id="KW-0813">Transport</keyword>
<sequence length="269" mass="29953">MTLFVAVPMLLALGFSFFAYDFLQAPRWVGLDNYRTLLHDDRFHTALWNTTLYTVVIVPVGMALALAIALGLDQRIKARGFFRTAYYLPHMTATVAVAVVWLWLLDPNAGALNNFLALFGVARVNWLGSTTWALPAIMALGIWQGLGTKMVIYLAALQTVPAELKEAARLDGANRWQVFRNVTWPAIASGNLFVLITSVIFSFQVFEQVYVMTRGGPINSTLVLTYDIYLNAFTRLRFGYACAEAVVFLLIIGLVTLAVMRFNRGARDA</sequence>
<dbReference type="Gene3D" id="1.10.3720.10">
    <property type="entry name" value="MetI-like"/>
    <property type="match status" value="1"/>
</dbReference>
<evidence type="ECO:0000256" key="4">
    <source>
        <dbReference type="ARBA" id="ARBA00022692"/>
    </source>
</evidence>
<keyword evidence="6 7" id="KW-0472">Membrane</keyword>
<dbReference type="PROSITE" id="PS50928">
    <property type="entry name" value="ABC_TM1"/>
    <property type="match status" value="1"/>
</dbReference>
<dbReference type="Proteomes" id="UP000253741">
    <property type="component" value="Unassembled WGS sequence"/>
</dbReference>
<dbReference type="GO" id="GO:0055085">
    <property type="term" value="P:transmembrane transport"/>
    <property type="evidence" value="ECO:0007669"/>
    <property type="project" value="InterPro"/>
</dbReference>
<keyword evidence="4 7" id="KW-0812">Transmembrane</keyword>
<dbReference type="OrthoDB" id="9805974at2"/>
<dbReference type="InterPro" id="IPR051393">
    <property type="entry name" value="ABC_transporter_permease"/>
</dbReference>
<comment type="subcellular location">
    <subcellularLocation>
        <location evidence="1 7">Cell membrane</location>
        <topology evidence="1 7">Multi-pass membrane protein</topology>
    </subcellularLocation>
</comment>
<dbReference type="PANTHER" id="PTHR30193">
    <property type="entry name" value="ABC TRANSPORTER PERMEASE PROTEIN"/>
    <property type="match status" value="1"/>
</dbReference>
<dbReference type="GO" id="GO:0005886">
    <property type="term" value="C:plasma membrane"/>
    <property type="evidence" value="ECO:0007669"/>
    <property type="project" value="UniProtKB-SubCell"/>
</dbReference>
<evidence type="ECO:0000313" key="9">
    <source>
        <dbReference type="EMBL" id="RDG38869.1"/>
    </source>
</evidence>
<dbReference type="Pfam" id="PF00528">
    <property type="entry name" value="BPD_transp_1"/>
    <property type="match status" value="1"/>
</dbReference>
<evidence type="ECO:0000313" key="10">
    <source>
        <dbReference type="Proteomes" id="UP000253741"/>
    </source>
</evidence>
<comment type="similarity">
    <text evidence="7">Belongs to the binding-protein-dependent transport system permease family.</text>
</comment>
<protein>
    <submittedName>
        <fullName evidence="9">Sugar ABC transporter permease</fullName>
    </submittedName>
</protein>
<dbReference type="PANTHER" id="PTHR30193:SF37">
    <property type="entry name" value="INNER MEMBRANE ABC TRANSPORTER PERMEASE PROTEIN YCJO"/>
    <property type="match status" value="1"/>
</dbReference>
<evidence type="ECO:0000256" key="5">
    <source>
        <dbReference type="ARBA" id="ARBA00022989"/>
    </source>
</evidence>
<feature type="transmembrane region" description="Helical" evidence="7">
    <location>
        <begin position="52"/>
        <end position="72"/>
    </location>
</feature>
<evidence type="ECO:0000256" key="7">
    <source>
        <dbReference type="RuleBase" id="RU363032"/>
    </source>
</evidence>
<evidence type="ECO:0000259" key="8">
    <source>
        <dbReference type="PROSITE" id="PS50928"/>
    </source>
</evidence>
<feature type="transmembrane region" description="Helical" evidence="7">
    <location>
        <begin position="184"/>
        <end position="206"/>
    </location>
</feature>
<organism evidence="9 10">
    <name type="scientific">Streptomyces corynorhini</name>
    <dbReference type="NCBI Taxonomy" id="2282652"/>
    <lineage>
        <taxon>Bacteria</taxon>
        <taxon>Bacillati</taxon>
        <taxon>Actinomycetota</taxon>
        <taxon>Actinomycetes</taxon>
        <taxon>Kitasatosporales</taxon>
        <taxon>Streptomycetaceae</taxon>
        <taxon>Streptomyces</taxon>
    </lineage>
</organism>
<keyword evidence="10" id="KW-1185">Reference proteome</keyword>
<gene>
    <name evidence="9" type="ORF">DVH02_06970</name>
</gene>
<dbReference type="AlphaFoldDB" id="A0A370BEQ3"/>
<evidence type="ECO:0000256" key="6">
    <source>
        <dbReference type="ARBA" id="ARBA00023136"/>
    </source>
</evidence>
<name>A0A370BEQ3_9ACTN</name>
<evidence type="ECO:0000256" key="3">
    <source>
        <dbReference type="ARBA" id="ARBA00022475"/>
    </source>
</evidence>
<keyword evidence="3" id="KW-1003">Cell membrane</keyword>
<comment type="caution">
    <text evidence="9">The sequence shown here is derived from an EMBL/GenBank/DDBJ whole genome shotgun (WGS) entry which is preliminary data.</text>
</comment>
<dbReference type="InterPro" id="IPR035906">
    <property type="entry name" value="MetI-like_sf"/>
</dbReference>
<feature type="transmembrane region" description="Helical" evidence="7">
    <location>
        <begin position="124"/>
        <end position="143"/>
    </location>
</feature>
<dbReference type="CDD" id="cd06261">
    <property type="entry name" value="TM_PBP2"/>
    <property type="match status" value="1"/>
</dbReference>
<evidence type="ECO:0000256" key="2">
    <source>
        <dbReference type="ARBA" id="ARBA00022448"/>
    </source>
</evidence>
<feature type="transmembrane region" description="Helical" evidence="7">
    <location>
        <begin position="84"/>
        <end position="104"/>
    </location>
</feature>
<dbReference type="InterPro" id="IPR000515">
    <property type="entry name" value="MetI-like"/>
</dbReference>
<dbReference type="SUPFAM" id="SSF161098">
    <property type="entry name" value="MetI-like"/>
    <property type="match status" value="1"/>
</dbReference>
<keyword evidence="5 7" id="KW-1133">Transmembrane helix</keyword>
<feature type="transmembrane region" description="Helical" evidence="7">
    <location>
        <begin position="238"/>
        <end position="260"/>
    </location>
</feature>
<proteinExistence type="inferred from homology"/>
<accession>A0A370BEQ3</accession>